<dbReference type="Pfam" id="PF02627">
    <property type="entry name" value="CMD"/>
    <property type="match status" value="1"/>
</dbReference>
<keyword evidence="1" id="KW-1133">Transmembrane helix</keyword>
<dbReference type="EMBL" id="JASVWF010000008">
    <property type="protein sequence ID" value="MDL5159661.1"/>
    <property type="molecule type" value="Genomic_DNA"/>
</dbReference>
<evidence type="ECO:0000313" key="3">
    <source>
        <dbReference type="EMBL" id="MDL5159661.1"/>
    </source>
</evidence>
<sequence length="153" mass="15935">MPLVDAEGRLLGPFALMLLAPGVGSAVQQVGATLRTGTELSSLGRELAILTVAAHQRSAFEWEAHEHAARQAGADSAQLQAVLDGAVPDGLPEVETCVARTARTLVTLQTLPDDDYDRAVATLGTACVAELVWLVGYYAMLALALAALRPGST</sequence>
<keyword evidence="4" id="KW-1185">Reference proteome</keyword>
<proteinExistence type="predicted"/>
<dbReference type="SUPFAM" id="SSF69118">
    <property type="entry name" value="AhpD-like"/>
    <property type="match status" value="1"/>
</dbReference>
<feature type="transmembrane region" description="Helical" evidence="1">
    <location>
        <begin position="131"/>
        <end position="148"/>
    </location>
</feature>
<evidence type="ECO:0000259" key="2">
    <source>
        <dbReference type="Pfam" id="PF02627"/>
    </source>
</evidence>
<accession>A0ABT7MG58</accession>
<name>A0ABT7MG58_9PSEU</name>
<dbReference type="InterPro" id="IPR003779">
    <property type="entry name" value="CMD-like"/>
</dbReference>
<dbReference type="PANTHER" id="PTHR34846">
    <property type="entry name" value="4-CARBOXYMUCONOLACTONE DECARBOXYLASE FAMILY PROTEIN (AFU_ORTHOLOGUE AFUA_6G11590)"/>
    <property type="match status" value="1"/>
</dbReference>
<dbReference type="PANTHER" id="PTHR34846:SF11">
    <property type="entry name" value="4-CARBOXYMUCONOLACTONE DECARBOXYLASE FAMILY PROTEIN (AFU_ORTHOLOGUE AFUA_6G11590)"/>
    <property type="match status" value="1"/>
</dbReference>
<feature type="domain" description="Carboxymuconolactone decarboxylase-like" evidence="2">
    <location>
        <begin position="22"/>
        <end position="94"/>
    </location>
</feature>
<dbReference type="Gene3D" id="1.20.1290.10">
    <property type="entry name" value="AhpD-like"/>
    <property type="match status" value="1"/>
</dbReference>
<evidence type="ECO:0000256" key="1">
    <source>
        <dbReference type="SAM" id="Phobius"/>
    </source>
</evidence>
<keyword evidence="1" id="KW-0812">Transmembrane</keyword>
<reference evidence="3 4" key="1">
    <citation type="submission" date="2023-06" db="EMBL/GenBank/DDBJ databases">
        <title>Actinomycetospora Odt1-22.</title>
        <authorList>
            <person name="Supong K."/>
        </authorList>
    </citation>
    <scope>NUCLEOTIDE SEQUENCE [LARGE SCALE GENOMIC DNA]</scope>
    <source>
        <strain evidence="3 4">Odt1-22</strain>
    </source>
</reference>
<organism evidence="3 4">
    <name type="scientific">Actinomycetospora termitidis</name>
    <dbReference type="NCBI Taxonomy" id="3053470"/>
    <lineage>
        <taxon>Bacteria</taxon>
        <taxon>Bacillati</taxon>
        <taxon>Actinomycetota</taxon>
        <taxon>Actinomycetes</taxon>
        <taxon>Pseudonocardiales</taxon>
        <taxon>Pseudonocardiaceae</taxon>
        <taxon>Actinomycetospora</taxon>
    </lineage>
</organism>
<dbReference type="InterPro" id="IPR029032">
    <property type="entry name" value="AhpD-like"/>
</dbReference>
<gene>
    <name evidence="3" type="ORF">QRT03_27095</name>
</gene>
<keyword evidence="1" id="KW-0472">Membrane</keyword>
<comment type="caution">
    <text evidence="3">The sequence shown here is derived from an EMBL/GenBank/DDBJ whole genome shotgun (WGS) entry which is preliminary data.</text>
</comment>
<protein>
    <submittedName>
        <fullName evidence="3">Carboxymuconolactone decarboxylase family protein</fullName>
    </submittedName>
</protein>
<dbReference type="RefSeq" id="WP_286056265.1">
    <property type="nucleotide sequence ID" value="NZ_JASVWF010000008.1"/>
</dbReference>
<evidence type="ECO:0000313" key="4">
    <source>
        <dbReference type="Proteomes" id="UP001231924"/>
    </source>
</evidence>
<dbReference type="Proteomes" id="UP001231924">
    <property type="component" value="Unassembled WGS sequence"/>
</dbReference>